<protein>
    <recommendedName>
        <fullName evidence="3">Non-specific serine/threonine protein kinase</fullName>
    </recommendedName>
</protein>
<organism evidence="1 2">
    <name type="scientific">Prorocentrum cordatum</name>
    <dbReference type="NCBI Taxonomy" id="2364126"/>
    <lineage>
        <taxon>Eukaryota</taxon>
        <taxon>Sar</taxon>
        <taxon>Alveolata</taxon>
        <taxon>Dinophyceae</taxon>
        <taxon>Prorocentrales</taxon>
        <taxon>Prorocentraceae</taxon>
        <taxon>Prorocentrum</taxon>
    </lineage>
</organism>
<accession>A0ABN9XJY2</accession>
<name>A0ABN9XJY2_9DINO</name>
<evidence type="ECO:0000313" key="1">
    <source>
        <dbReference type="EMBL" id="CAK0900130.1"/>
    </source>
</evidence>
<keyword evidence="2" id="KW-1185">Reference proteome</keyword>
<dbReference type="EMBL" id="CAUYUJ010020727">
    <property type="protein sequence ID" value="CAK0900130.1"/>
    <property type="molecule type" value="Genomic_DNA"/>
</dbReference>
<gene>
    <name evidence="1" type="ORF">PCOR1329_LOCUS77516</name>
</gene>
<sequence length="191" mass="22072">ALKKMIRGPKDWITAECAHELKSLGFGDQLTDLPSILVASKARVVEWEADGRLRIRQRARRVQQLSCGSTEVSLQRLRWLHEWRDRCFVLTLDRAAERVNVHRRANPAAFQWHRKEGWQKHAMEQLHGFELDALMGLDWGRQGERAVVDWANSVHALYRVHNGCRHGRLTLQDINGAFDGFLREACGRSTE</sequence>
<dbReference type="Proteomes" id="UP001189429">
    <property type="component" value="Unassembled WGS sequence"/>
</dbReference>
<reference evidence="1" key="1">
    <citation type="submission" date="2023-10" db="EMBL/GenBank/DDBJ databases">
        <authorList>
            <person name="Chen Y."/>
            <person name="Shah S."/>
            <person name="Dougan E. K."/>
            <person name="Thang M."/>
            <person name="Chan C."/>
        </authorList>
    </citation>
    <scope>NUCLEOTIDE SEQUENCE [LARGE SCALE GENOMIC DNA]</scope>
</reference>
<comment type="caution">
    <text evidence="1">The sequence shown here is derived from an EMBL/GenBank/DDBJ whole genome shotgun (WGS) entry which is preliminary data.</text>
</comment>
<evidence type="ECO:0000313" key="2">
    <source>
        <dbReference type="Proteomes" id="UP001189429"/>
    </source>
</evidence>
<evidence type="ECO:0008006" key="3">
    <source>
        <dbReference type="Google" id="ProtNLM"/>
    </source>
</evidence>
<proteinExistence type="predicted"/>
<feature type="non-terminal residue" evidence="1">
    <location>
        <position position="1"/>
    </location>
</feature>